<feature type="region of interest" description="Disordered" evidence="1">
    <location>
        <begin position="1"/>
        <end position="22"/>
    </location>
</feature>
<keyword evidence="3" id="KW-1185">Reference proteome</keyword>
<gene>
    <name evidence="2" type="ORF">QDX21_10245</name>
</gene>
<dbReference type="AlphaFoldDB" id="A0AAJ6DC14"/>
<dbReference type="EMBL" id="CP122566">
    <property type="protein sequence ID" value="WGH92671.1"/>
    <property type="molecule type" value="Genomic_DNA"/>
</dbReference>
<organism evidence="2 3">
    <name type="scientific">Auritidibacter ignavus</name>
    <dbReference type="NCBI Taxonomy" id="678932"/>
    <lineage>
        <taxon>Bacteria</taxon>
        <taxon>Bacillati</taxon>
        <taxon>Actinomycetota</taxon>
        <taxon>Actinomycetes</taxon>
        <taxon>Micrococcales</taxon>
        <taxon>Micrococcaceae</taxon>
        <taxon>Auritidibacter</taxon>
    </lineage>
</organism>
<reference evidence="2 3" key="1">
    <citation type="submission" date="2023-03" db="EMBL/GenBank/DDBJ databases">
        <title>Complete genome sequences of several Auritidibacter ignavus strains isolated from ear infections.</title>
        <authorList>
            <person name="Baehr T."/>
            <person name="Baumhoegger A.M."/>
        </authorList>
    </citation>
    <scope>NUCLEOTIDE SEQUENCE [LARGE SCALE GENOMIC DNA]</scope>
    <source>
        <strain evidence="2 3">BABAE-6</strain>
    </source>
</reference>
<protein>
    <submittedName>
        <fullName evidence="2">Uncharacterized protein</fullName>
    </submittedName>
</protein>
<accession>A0AAJ6DC14</accession>
<dbReference type="RefSeq" id="WP_136089237.1">
    <property type="nucleotide sequence ID" value="NZ_CP122562.1"/>
</dbReference>
<dbReference type="Proteomes" id="UP001224674">
    <property type="component" value="Chromosome"/>
</dbReference>
<evidence type="ECO:0000313" key="3">
    <source>
        <dbReference type="Proteomes" id="UP001224674"/>
    </source>
</evidence>
<feature type="compositionally biased region" description="Polar residues" evidence="1">
    <location>
        <begin position="1"/>
        <end position="12"/>
    </location>
</feature>
<evidence type="ECO:0000313" key="2">
    <source>
        <dbReference type="EMBL" id="WGH92671.1"/>
    </source>
</evidence>
<proteinExistence type="predicted"/>
<evidence type="ECO:0000256" key="1">
    <source>
        <dbReference type="SAM" id="MobiDB-lite"/>
    </source>
</evidence>
<sequence length="66" mass="7243">MSTTSRTESPATLTPVGEQGVSAEEQAVIETVAAQTAARLGPLIDEHLRLVRHVLDNHQQQRQRRG</sequence>
<name>A0AAJ6DC14_9MICC</name>